<evidence type="ECO:0000313" key="8">
    <source>
        <dbReference type="EMBL" id="AOW00760.1"/>
    </source>
</evidence>
<feature type="transmembrane region" description="Helical" evidence="7">
    <location>
        <begin position="162"/>
        <end position="181"/>
    </location>
</feature>
<protein>
    <recommendedName>
        <fullName evidence="10">Major facilitator superfamily domain-containing protein</fullName>
    </recommendedName>
</protein>
<comment type="subcellular location">
    <subcellularLocation>
        <location evidence="1">Membrane</location>
        <topology evidence="1">Multi-pass membrane protein</topology>
    </subcellularLocation>
</comment>
<sequence length="692" mass="77628">MARARVGVSLCVDGADVGRYIKNGLVPPFAMPTTTMNIEELKHKNKDTLDKLDKHAKYVFDFKDRQAEKFFGAMSPKTRSIMTFFFSPEYDYNSATETFDPNDEVEDLQLTHSEIVRKVWSRNQLIMAWCFLIFMSLASTIMSSSFSSYIVYASSEFSQMGALASVQIVQSCIFLIARALCGKLADNFGRFEAMTISVVCLAVGSGLYMGIHNIVTYFAALAFYSVGDIGIQMMYEIFAADTVTLRDRTFFQTITLIANLFTPWVSGPMVAAVLKNSTWQWGMGMWCIIVPGCSLPFLFTLLYFRIKAYRMGLRIRRGDPNRTWFKNTVTGIIRMDLPGLVFLCAGLILFFVPISFCTGTDNWKLGENIAMLTVGTFLLYVVFPLWEFFFTKHPFLKYKLMYNRFVTVPGCIIGLYNMAFAIYHPYFQTWLLLAKGLPQARATNIHMAMFVALTGTTLVFSPLMRWRAKLKSVLTWGTILYFIGMGLTYEFRRPEKPLSTMILAQVFEGVGAGLLVIPVMVYIQVVCKQSDSAAAITIYYFFTSSGTILGNVISAAVYRNHFPKILRETGLFSEKEIQTIFSSIYAGLGYKIGTPQRAAIGASLNTVMRSLLVGPFVLCAIMFCLALTNADINLNVAQRIKRASEQRKMDENEGSTEENGDAGLVVTNSFEEKSAGSSDDKKQVNEKVVQAV</sequence>
<feature type="transmembrane region" description="Helical" evidence="7">
    <location>
        <begin position="368"/>
        <end position="390"/>
    </location>
</feature>
<keyword evidence="3 7" id="KW-0812">Transmembrane</keyword>
<dbReference type="FunFam" id="1.20.1250.20:FF:000873">
    <property type="entry name" value="YALI0D20350p"/>
    <property type="match status" value="1"/>
</dbReference>
<feature type="transmembrane region" description="Helical" evidence="7">
    <location>
        <begin position="443"/>
        <end position="461"/>
    </location>
</feature>
<dbReference type="GO" id="GO:0005886">
    <property type="term" value="C:plasma membrane"/>
    <property type="evidence" value="ECO:0007669"/>
    <property type="project" value="TreeGrafter"/>
</dbReference>
<evidence type="ECO:0008006" key="10">
    <source>
        <dbReference type="Google" id="ProtNLM"/>
    </source>
</evidence>
<evidence type="ECO:0000256" key="2">
    <source>
        <dbReference type="ARBA" id="ARBA00008335"/>
    </source>
</evidence>
<feature type="transmembrane region" description="Helical" evidence="7">
    <location>
        <begin position="250"/>
        <end position="271"/>
    </location>
</feature>
<dbReference type="VEuPathDB" id="FungiDB:YALI1_A17234g"/>
<proteinExistence type="inferred from homology"/>
<dbReference type="FunFam" id="1.20.1250.20:FF:000871">
    <property type="entry name" value="YALI0A17149p"/>
    <property type="match status" value="1"/>
</dbReference>
<feature type="transmembrane region" description="Helical" evidence="7">
    <location>
        <begin position="337"/>
        <end position="356"/>
    </location>
</feature>
<dbReference type="eggNOG" id="KOG0254">
    <property type="taxonomic scope" value="Eukaryota"/>
</dbReference>
<gene>
    <name evidence="8" type="ORF">YALI1_A17234g</name>
</gene>
<feature type="transmembrane region" description="Helical" evidence="7">
    <location>
        <begin position="193"/>
        <end position="211"/>
    </location>
</feature>
<comment type="similarity">
    <text evidence="2">Belongs to the major facilitator superfamily.</text>
</comment>
<dbReference type="Gene3D" id="1.20.1250.20">
    <property type="entry name" value="MFS general substrate transporter like domains"/>
    <property type="match status" value="2"/>
</dbReference>
<evidence type="ECO:0000313" key="9">
    <source>
        <dbReference type="Proteomes" id="UP000182444"/>
    </source>
</evidence>
<dbReference type="RefSeq" id="XP_500151.3">
    <property type="nucleotide sequence ID" value="XM_500151.3"/>
</dbReference>
<dbReference type="InterPro" id="IPR036259">
    <property type="entry name" value="MFS_trans_sf"/>
</dbReference>
<feature type="transmembrane region" description="Helical" evidence="7">
    <location>
        <begin position="283"/>
        <end position="304"/>
    </location>
</feature>
<dbReference type="AlphaFoldDB" id="A0A1D8N555"/>
<dbReference type="KEGG" id="yli:2906330"/>
<organism evidence="8 9">
    <name type="scientific">Yarrowia lipolytica</name>
    <name type="common">Candida lipolytica</name>
    <dbReference type="NCBI Taxonomy" id="4952"/>
    <lineage>
        <taxon>Eukaryota</taxon>
        <taxon>Fungi</taxon>
        <taxon>Dikarya</taxon>
        <taxon>Ascomycota</taxon>
        <taxon>Saccharomycotina</taxon>
        <taxon>Dipodascomycetes</taxon>
        <taxon>Dipodascales</taxon>
        <taxon>Dipodascales incertae sedis</taxon>
        <taxon>Yarrowia</taxon>
    </lineage>
</organism>
<keyword evidence="4 7" id="KW-1133">Transmembrane helix</keyword>
<dbReference type="GO" id="GO:0015343">
    <property type="term" value="F:siderophore-iron transmembrane transporter activity"/>
    <property type="evidence" value="ECO:0007669"/>
    <property type="project" value="TreeGrafter"/>
</dbReference>
<dbReference type="PANTHER" id="PTHR23501">
    <property type="entry name" value="MAJOR FACILITATOR SUPERFAMILY"/>
    <property type="match status" value="1"/>
</dbReference>
<feature type="transmembrane region" description="Helical" evidence="7">
    <location>
        <begin position="538"/>
        <end position="558"/>
    </location>
</feature>
<feature type="transmembrane region" description="Helical" evidence="7">
    <location>
        <begin position="473"/>
        <end position="489"/>
    </location>
</feature>
<feature type="transmembrane region" description="Helical" evidence="7">
    <location>
        <begin position="217"/>
        <end position="238"/>
    </location>
</feature>
<name>A0A1D8N555_YARLL</name>
<dbReference type="SUPFAM" id="SSF103473">
    <property type="entry name" value="MFS general substrate transporter"/>
    <property type="match status" value="1"/>
</dbReference>
<feature type="transmembrane region" description="Helical" evidence="7">
    <location>
        <begin position="612"/>
        <end position="632"/>
    </location>
</feature>
<evidence type="ECO:0000256" key="3">
    <source>
        <dbReference type="ARBA" id="ARBA00022692"/>
    </source>
</evidence>
<dbReference type="Proteomes" id="UP000182444">
    <property type="component" value="Chromosome 1A"/>
</dbReference>
<feature type="transmembrane region" description="Helical" evidence="7">
    <location>
        <begin position="501"/>
        <end position="526"/>
    </location>
</feature>
<evidence type="ECO:0000256" key="1">
    <source>
        <dbReference type="ARBA" id="ARBA00004141"/>
    </source>
</evidence>
<feature type="transmembrane region" description="Helical" evidence="7">
    <location>
        <begin position="402"/>
        <end position="423"/>
    </location>
</feature>
<evidence type="ECO:0000256" key="5">
    <source>
        <dbReference type="ARBA" id="ARBA00023136"/>
    </source>
</evidence>
<evidence type="ECO:0000256" key="6">
    <source>
        <dbReference type="SAM" id="MobiDB-lite"/>
    </source>
</evidence>
<evidence type="ECO:0000256" key="7">
    <source>
        <dbReference type="SAM" id="Phobius"/>
    </source>
</evidence>
<dbReference type="VEuPathDB" id="FungiDB:YALI0_A17149g"/>
<feature type="transmembrane region" description="Helical" evidence="7">
    <location>
        <begin position="126"/>
        <end position="150"/>
    </location>
</feature>
<dbReference type="PANTHER" id="PTHR23501:SF87">
    <property type="entry name" value="SIDEROPHORE IRON TRANSPORTER 2"/>
    <property type="match status" value="1"/>
</dbReference>
<accession>A0A1D8N555</accession>
<keyword evidence="5 7" id="KW-0472">Membrane</keyword>
<reference evidence="8 9" key="1">
    <citation type="journal article" date="2016" name="PLoS ONE">
        <title>Sequence Assembly of Yarrowia lipolytica Strain W29/CLIB89 Shows Transposable Element Diversity.</title>
        <authorList>
            <person name="Magnan C."/>
            <person name="Yu J."/>
            <person name="Chang I."/>
            <person name="Jahn E."/>
            <person name="Kanomata Y."/>
            <person name="Wu J."/>
            <person name="Zeller M."/>
            <person name="Oakes M."/>
            <person name="Baldi P."/>
            <person name="Sandmeyer S."/>
        </authorList>
    </citation>
    <scope>NUCLEOTIDE SEQUENCE [LARGE SCALE GENOMIC DNA]</scope>
    <source>
        <strain evidence="9">CLIB89(W29)</strain>
    </source>
</reference>
<evidence type="ECO:0000256" key="4">
    <source>
        <dbReference type="ARBA" id="ARBA00022989"/>
    </source>
</evidence>
<dbReference type="EMBL" id="CP017553">
    <property type="protein sequence ID" value="AOW00760.1"/>
    <property type="molecule type" value="Genomic_DNA"/>
</dbReference>
<feature type="region of interest" description="Disordered" evidence="6">
    <location>
        <begin position="644"/>
        <end position="664"/>
    </location>
</feature>
<dbReference type="GeneID" id="2906330"/>